<evidence type="ECO:0000256" key="2">
    <source>
        <dbReference type="ARBA" id="ARBA00006706"/>
    </source>
</evidence>
<keyword evidence="4" id="KW-0479">Metal-binding</keyword>
<dbReference type="AlphaFoldDB" id="A0A1B7LGJ8"/>
<gene>
    <name evidence="8" type="ORF">A6M21_06620</name>
</gene>
<dbReference type="STRING" id="1838280.A6M21_06620"/>
<evidence type="ECO:0000256" key="3">
    <source>
        <dbReference type="ARBA" id="ARBA00022679"/>
    </source>
</evidence>
<evidence type="ECO:0008006" key="10">
    <source>
        <dbReference type="Google" id="ProtNLM"/>
    </source>
</evidence>
<protein>
    <recommendedName>
        <fullName evidence="10">Heptaprenyl diphosphate synthase</fullName>
    </recommendedName>
</protein>
<evidence type="ECO:0000313" key="8">
    <source>
        <dbReference type="EMBL" id="OAT85214.1"/>
    </source>
</evidence>
<accession>A0A1B7LGJ8</accession>
<evidence type="ECO:0000256" key="6">
    <source>
        <dbReference type="RuleBase" id="RU004466"/>
    </source>
</evidence>
<feature type="region of interest" description="Disordered" evidence="7">
    <location>
        <begin position="323"/>
        <end position="344"/>
    </location>
</feature>
<dbReference type="CDD" id="cd00685">
    <property type="entry name" value="Trans_IPPS_HT"/>
    <property type="match status" value="1"/>
</dbReference>
<keyword evidence="5" id="KW-0460">Magnesium</keyword>
<dbReference type="InterPro" id="IPR008949">
    <property type="entry name" value="Isoprenoid_synthase_dom_sf"/>
</dbReference>
<dbReference type="SFLD" id="SFLDS00005">
    <property type="entry name" value="Isoprenoid_Synthase_Type_I"/>
    <property type="match status" value="1"/>
</dbReference>
<evidence type="ECO:0000313" key="9">
    <source>
        <dbReference type="Proteomes" id="UP000078532"/>
    </source>
</evidence>
<dbReference type="Proteomes" id="UP000078532">
    <property type="component" value="Unassembled WGS sequence"/>
</dbReference>
<dbReference type="SFLD" id="SFLDG01017">
    <property type="entry name" value="Polyprenyl_Transferase_Like"/>
    <property type="match status" value="1"/>
</dbReference>
<proteinExistence type="inferred from homology"/>
<comment type="caution">
    <text evidence="8">The sequence shown here is derived from an EMBL/GenBank/DDBJ whole genome shotgun (WGS) entry which is preliminary data.</text>
</comment>
<name>A0A1B7LGJ8_9FIRM</name>
<dbReference type="Gene3D" id="1.10.600.10">
    <property type="entry name" value="Farnesyl Diphosphate Synthase"/>
    <property type="match status" value="1"/>
</dbReference>
<dbReference type="EMBL" id="LYVF01000069">
    <property type="protein sequence ID" value="OAT85214.1"/>
    <property type="molecule type" value="Genomic_DNA"/>
</dbReference>
<dbReference type="InterPro" id="IPR000092">
    <property type="entry name" value="Polyprenyl_synt"/>
</dbReference>
<dbReference type="SUPFAM" id="SSF48576">
    <property type="entry name" value="Terpenoid synthases"/>
    <property type="match status" value="1"/>
</dbReference>
<comment type="similarity">
    <text evidence="2 6">Belongs to the FPP/GGPP synthase family.</text>
</comment>
<evidence type="ECO:0000256" key="4">
    <source>
        <dbReference type="ARBA" id="ARBA00022723"/>
    </source>
</evidence>
<comment type="cofactor">
    <cofactor evidence="1">
        <name>Mg(2+)</name>
        <dbReference type="ChEBI" id="CHEBI:18420"/>
    </cofactor>
</comment>
<dbReference type="GO" id="GO:0004659">
    <property type="term" value="F:prenyltransferase activity"/>
    <property type="evidence" value="ECO:0007669"/>
    <property type="project" value="InterPro"/>
</dbReference>
<dbReference type="PANTHER" id="PTHR12001:SF69">
    <property type="entry name" value="ALL TRANS-POLYPRENYL-DIPHOSPHATE SYNTHASE PDSS1"/>
    <property type="match status" value="1"/>
</dbReference>
<evidence type="ECO:0000256" key="7">
    <source>
        <dbReference type="SAM" id="MobiDB-lite"/>
    </source>
</evidence>
<feature type="compositionally biased region" description="Low complexity" evidence="7">
    <location>
        <begin position="324"/>
        <end position="336"/>
    </location>
</feature>
<organism evidence="8 9">
    <name type="scientific">Desulfotomaculum copahuensis</name>
    <dbReference type="NCBI Taxonomy" id="1838280"/>
    <lineage>
        <taxon>Bacteria</taxon>
        <taxon>Bacillati</taxon>
        <taxon>Bacillota</taxon>
        <taxon>Clostridia</taxon>
        <taxon>Eubacteriales</taxon>
        <taxon>Desulfotomaculaceae</taxon>
        <taxon>Desulfotomaculum</taxon>
    </lineage>
</organism>
<evidence type="ECO:0000256" key="1">
    <source>
        <dbReference type="ARBA" id="ARBA00001946"/>
    </source>
</evidence>
<reference evidence="8 9" key="1">
    <citation type="submission" date="2016-04" db="EMBL/GenBank/DDBJ databases">
        <authorList>
            <person name="Evans L.H."/>
            <person name="Alamgir A."/>
            <person name="Owens N."/>
            <person name="Weber N.D."/>
            <person name="Virtaneva K."/>
            <person name="Barbian K."/>
            <person name="Babar A."/>
            <person name="Rosenke K."/>
        </authorList>
    </citation>
    <scope>NUCLEOTIDE SEQUENCE [LARGE SCALE GENOMIC DNA]</scope>
    <source>
        <strain evidence="8 9">LMa1</strain>
    </source>
</reference>
<keyword evidence="3 6" id="KW-0808">Transferase</keyword>
<keyword evidence="9" id="KW-1185">Reference proteome</keyword>
<sequence>MHLTFSLAPELPQPAGLEELLDNATASAEPLVQQLIAHSLPGGKRLRPALVAITAGFYPADPAEVTRVAAAVELIHLASLVHDDVLDNAATRRSRPALHRLCGAVPAVLTGDYLFATAFGLLADTKKGILRIITRAIRTMCEGEIQELSVVNFCEEAYFAHIAKKTAALIDVACQSGGILCGMKRTQLVRLSRYGTHLGCAFQVVDDLLDLAGRSELLGKPCLQDLSQGILTLPVLHFLEVSPRAGQWKEKLRRGGLTADQGRELVAQARELGCLEYAGQAAQKQVRLAQEALEGLPAGKARDSLAMVAQKVLFPLHLLDHTGPAQAGAQPEQAASPPVPALQQ</sequence>
<dbReference type="InterPro" id="IPR033749">
    <property type="entry name" value="Polyprenyl_synt_CS"/>
</dbReference>
<dbReference type="GO" id="GO:0046872">
    <property type="term" value="F:metal ion binding"/>
    <property type="evidence" value="ECO:0007669"/>
    <property type="project" value="UniProtKB-KW"/>
</dbReference>
<dbReference type="PROSITE" id="PS00444">
    <property type="entry name" value="POLYPRENYL_SYNTHASE_2"/>
    <property type="match status" value="1"/>
</dbReference>
<evidence type="ECO:0000256" key="5">
    <source>
        <dbReference type="ARBA" id="ARBA00022842"/>
    </source>
</evidence>
<dbReference type="Pfam" id="PF00348">
    <property type="entry name" value="polyprenyl_synt"/>
    <property type="match status" value="1"/>
</dbReference>
<dbReference type="PANTHER" id="PTHR12001">
    <property type="entry name" value="GERANYLGERANYL PYROPHOSPHATE SYNTHASE"/>
    <property type="match status" value="1"/>
</dbReference>
<dbReference type="GO" id="GO:0008299">
    <property type="term" value="P:isoprenoid biosynthetic process"/>
    <property type="evidence" value="ECO:0007669"/>
    <property type="project" value="InterPro"/>
</dbReference>